<accession>A0A1G2LTT4</accession>
<dbReference type="EMBL" id="MHQY01000011">
    <property type="protein sequence ID" value="OHA14272.1"/>
    <property type="molecule type" value="Genomic_DNA"/>
</dbReference>
<organism evidence="1 2">
    <name type="scientific">Candidatus Sungbacteria bacterium RIFCSPLOWO2_12_FULL_41_11</name>
    <dbReference type="NCBI Taxonomy" id="1802286"/>
    <lineage>
        <taxon>Bacteria</taxon>
        <taxon>Candidatus Sungiibacteriota</taxon>
    </lineage>
</organism>
<gene>
    <name evidence="1" type="ORF">A3G49_05120</name>
</gene>
<sequence length="155" mass="18484">MGWRNETPTTDHIARQFKNRGSNLRQICEELAQKNEALFQFVLQNFREDPLSQEIAFKNYGLQNAKKYWFFRKIQWSKELIQKNQALLDYIFQDIKTELTKCDTASRSPNVNIEKMKNHWDTVKSKLLILKGLGFEKEVRVFVKKEGRTKKLIQE</sequence>
<name>A0A1G2LTT4_9BACT</name>
<dbReference type="Proteomes" id="UP000177171">
    <property type="component" value="Unassembled WGS sequence"/>
</dbReference>
<evidence type="ECO:0000313" key="1">
    <source>
        <dbReference type="EMBL" id="OHA14272.1"/>
    </source>
</evidence>
<comment type="caution">
    <text evidence="1">The sequence shown here is derived from an EMBL/GenBank/DDBJ whole genome shotgun (WGS) entry which is preliminary data.</text>
</comment>
<reference evidence="1 2" key="1">
    <citation type="journal article" date="2016" name="Nat. Commun.">
        <title>Thousands of microbial genomes shed light on interconnected biogeochemical processes in an aquifer system.</title>
        <authorList>
            <person name="Anantharaman K."/>
            <person name="Brown C.T."/>
            <person name="Hug L.A."/>
            <person name="Sharon I."/>
            <person name="Castelle C.J."/>
            <person name="Probst A.J."/>
            <person name="Thomas B.C."/>
            <person name="Singh A."/>
            <person name="Wilkins M.J."/>
            <person name="Karaoz U."/>
            <person name="Brodie E.L."/>
            <person name="Williams K.H."/>
            <person name="Hubbard S.S."/>
            <person name="Banfield J.F."/>
        </authorList>
    </citation>
    <scope>NUCLEOTIDE SEQUENCE [LARGE SCALE GENOMIC DNA]</scope>
</reference>
<evidence type="ECO:0000313" key="2">
    <source>
        <dbReference type="Proteomes" id="UP000177171"/>
    </source>
</evidence>
<dbReference type="AlphaFoldDB" id="A0A1G2LTT4"/>
<proteinExistence type="predicted"/>
<protein>
    <submittedName>
        <fullName evidence="1">Uncharacterized protein</fullName>
    </submittedName>
</protein>